<comment type="caution">
    <text evidence="1">The sequence shown here is derived from an EMBL/GenBank/DDBJ whole genome shotgun (WGS) entry which is preliminary data.</text>
</comment>
<sequence>MVIGLDKFRKFFAGHEDSYAVIGGSACDIIFNTAGIPFRATKDIDMVISVEVVSAAFAKVFADFLAAGGYEVLEGTDGPRQFFRFQKPKDPTFPFMIELFSRKPDQFALPDDLHIVPIPVEDALISLSAILLDDAYFDALKANKRIEDGVAILDERLLIPFKARAYLDLAARKAEGGGADSKDIRKQMMDVFRLVQVLPGDERVTLPDTIQGDLQAFVDAVEDKETYDKKQSKLPFTMPEGIALLRSIYGL</sequence>
<organism evidence="1 2">
    <name type="scientific">Asticcacaulis benevestitus DSM 16100 = ATCC BAA-896</name>
    <dbReference type="NCBI Taxonomy" id="1121022"/>
    <lineage>
        <taxon>Bacteria</taxon>
        <taxon>Pseudomonadati</taxon>
        <taxon>Pseudomonadota</taxon>
        <taxon>Alphaproteobacteria</taxon>
        <taxon>Caulobacterales</taxon>
        <taxon>Caulobacteraceae</taxon>
        <taxon>Asticcacaulis</taxon>
    </lineage>
</organism>
<evidence type="ECO:0000313" key="1">
    <source>
        <dbReference type="EMBL" id="ESQ80301.1"/>
    </source>
</evidence>
<dbReference type="RefSeq" id="WP_018082312.1">
    <property type="nucleotide sequence ID" value="NZ_AQWM01000012.1"/>
</dbReference>
<reference evidence="1 2" key="1">
    <citation type="journal article" date="2014" name="Nature">
        <title>Sequential evolution of bacterial morphology by co-option of a developmental regulator.</title>
        <authorList>
            <person name="Jiang C."/>
            <person name="Brown P.J."/>
            <person name="Ducret A."/>
            <person name="Brun Y.V."/>
        </authorList>
    </citation>
    <scope>NUCLEOTIDE SEQUENCE [LARGE SCALE GENOMIC DNA]</scope>
    <source>
        <strain evidence="1 2">DSM 16100</strain>
    </source>
</reference>
<protein>
    <submittedName>
        <fullName evidence="1">Uncharacterized protein</fullName>
    </submittedName>
</protein>
<dbReference type="EMBL" id="AWGB01000096">
    <property type="protein sequence ID" value="ESQ80301.1"/>
    <property type="molecule type" value="Genomic_DNA"/>
</dbReference>
<dbReference type="Proteomes" id="UP000017837">
    <property type="component" value="Unassembled WGS sequence"/>
</dbReference>
<name>V4NWH8_9CAUL</name>
<dbReference type="eggNOG" id="ENOG502Z9IV">
    <property type="taxonomic scope" value="Bacteria"/>
</dbReference>
<gene>
    <name evidence="1" type="ORF">ABENE_22360</name>
</gene>
<evidence type="ECO:0000313" key="2">
    <source>
        <dbReference type="Proteomes" id="UP000017837"/>
    </source>
</evidence>
<dbReference type="AlphaFoldDB" id="V4NWH8"/>
<dbReference type="STRING" id="1121022.GCA_000376105_02647"/>
<dbReference type="OrthoDB" id="9795020at2"/>
<accession>V4NWH8</accession>
<keyword evidence="2" id="KW-1185">Reference proteome</keyword>
<dbReference type="PATRIC" id="fig|1121022.4.peg.4578"/>
<proteinExistence type="predicted"/>